<proteinExistence type="predicted"/>
<gene>
    <name evidence="2" type="ORF">L21TH_0242</name>
</gene>
<evidence type="ECO:0000313" key="2">
    <source>
        <dbReference type="EMBL" id="EOD01701.1"/>
    </source>
</evidence>
<dbReference type="InterPro" id="IPR023833">
    <property type="entry name" value="Signal_pept_SipW-depend-type"/>
</dbReference>
<evidence type="ECO:0000313" key="3">
    <source>
        <dbReference type="Proteomes" id="UP000013378"/>
    </source>
</evidence>
<dbReference type="AlphaFoldDB" id="R1CSR8"/>
<keyword evidence="1" id="KW-0472">Membrane</keyword>
<feature type="transmembrane region" description="Helical" evidence="1">
    <location>
        <begin position="7"/>
        <end position="27"/>
    </location>
</feature>
<sequence>MRFKISVIMLAVIALGVLGGIGTYAWFTSSATSEGNTFDVGEFKIETTPYGEIPMPLFATSYSNENWNNKYATGEWYPGKKVPDDETQRTLAIKNSGSLPARLYGISADIEEFIVPEGHSNPEMAQSHFAQNMIITVNWEGTELYSGSLQDLINSEQSFSQYITVQPSTDPSEVIRLDFQAEMSTEAGNIIQGTSATVDLTIHATQDNDNAVGYLIGE</sequence>
<keyword evidence="3" id="KW-1185">Reference proteome</keyword>
<keyword evidence="1" id="KW-0812">Transmembrane</keyword>
<dbReference type="OrthoDB" id="9759099at2"/>
<keyword evidence="1" id="KW-1133">Transmembrane helix</keyword>
<dbReference type="Proteomes" id="UP000013378">
    <property type="component" value="Unassembled WGS sequence"/>
</dbReference>
<protein>
    <submittedName>
        <fullName evidence="2">Uncharacterized protein</fullName>
    </submittedName>
</protein>
<dbReference type="STRING" id="1304284.L21TH_0242"/>
<dbReference type="EMBL" id="ARZA01000039">
    <property type="protein sequence ID" value="EOD01701.1"/>
    <property type="molecule type" value="Genomic_DNA"/>
</dbReference>
<dbReference type="NCBIfam" id="TIGR04088">
    <property type="entry name" value="cognate_SipW"/>
    <property type="match status" value="1"/>
</dbReference>
<reference evidence="2 3" key="1">
    <citation type="journal article" date="2015" name="Geomicrobiol. J.">
        <title>Caldisalinibacter kiritimatiensis gen. nov., sp. nov., a moderately thermohalophilic thiosulfate-reducing bacterium from a hypersaline microbial mat.</title>
        <authorList>
            <person name="Ben Hania W."/>
            <person name="Joseph M."/>
            <person name="Fiebig A."/>
            <person name="Bunk B."/>
            <person name="Klenk H.-P."/>
            <person name="Fardeau M.-L."/>
            <person name="Spring S."/>
        </authorList>
    </citation>
    <scope>NUCLEOTIDE SEQUENCE [LARGE SCALE GENOMIC DNA]</scope>
    <source>
        <strain evidence="2 3">L21-TH-D2</strain>
    </source>
</reference>
<name>R1CSR8_9FIRM</name>
<dbReference type="eggNOG" id="ENOG5033E1C">
    <property type="taxonomic scope" value="Bacteria"/>
</dbReference>
<organism evidence="2 3">
    <name type="scientific">Caldisalinibacter kiritimatiensis</name>
    <dbReference type="NCBI Taxonomy" id="1304284"/>
    <lineage>
        <taxon>Bacteria</taxon>
        <taxon>Bacillati</taxon>
        <taxon>Bacillota</taxon>
        <taxon>Tissierellia</taxon>
        <taxon>Tissierellales</taxon>
        <taxon>Thermohalobacteraceae</taxon>
        <taxon>Caldisalinibacter</taxon>
    </lineage>
</organism>
<accession>R1CSR8</accession>
<evidence type="ECO:0000256" key="1">
    <source>
        <dbReference type="SAM" id="Phobius"/>
    </source>
</evidence>
<comment type="caution">
    <text evidence="2">The sequence shown here is derived from an EMBL/GenBank/DDBJ whole genome shotgun (WGS) entry which is preliminary data.</text>
</comment>
<dbReference type="RefSeq" id="WP_006307024.1">
    <property type="nucleotide sequence ID" value="NZ_ARZA01000039.1"/>
</dbReference>